<organism evidence="8 9">
    <name type="scientific">Candidatus Kerfeldbacteria bacterium RIFCSPLOWO2_01_FULL_48_11</name>
    <dbReference type="NCBI Taxonomy" id="1798543"/>
    <lineage>
        <taxon>Bacteria</taxon>
        <taxon>Candidatus Kerfeldiibacteriota</taxon>
    </lineage>
</organism>
<evidence type="ECO:0000256" key="4">
    <source>
        <dbReference type="ARBA" id="ARBA00032089"/>
    </source>
</evidence>
<name>A0A1G2B0R7_9BACT</name>
<dbReference type="PIRSF" id="PIRSF038471">
    <property type="entry name" value="MreC"/>
    <property type="match status" value="1"/>
</dbReference>
<comment type="caution">
    <text evidence="8">The sequence shown here is derived from an EMBL/GenBank/DDBJ whole genome shotgun (WGS) entry which is preliminary data.</text>
</comment>
<dbReference type="PANTHER" id="PTHR34138:SF1">
    <property type="entry name" value="CELL SHAPE-DETERMINING PROTEIN MREC"/>
    <property type="match status" value="1"/>
</dbReference>
<keyword evidence="3 5" id="KW-0133">Cell shape</keyword>
<evidence type="ECO:0000256" key="5">
    <source>
        <dbReference type="PIRNR" id="PIRNR038471"/>
    </source>
</evidence>
<dbReference type="Pfam" id="PF04085">
    <property type="entry name" value="MreC"/>
    <property type="match status" value="1"/>
</dbReference>
<keyword evidence="6" id="KW-0175">Coiled coil</keyword>
<evidence type="ECO:0000256" key="6">
    <source>
        <dbReference type="SAM" id="Coils"/>
    </source>
</evidence>
<dbReference type="Proteomes" id="UP000179164">
    <property type="component" value="Unassembled WGS sequence"/>
</dbReference>
<feature type="coiled-coil region" evidence="6">
    <location>
        <begin position="66"/>
        <end position="93"/>
    </location>
</feature>
<evidence type="ECO:0000313" key="9">
    <source>
        <dbReference type="Proteomes" id="UP000179164"/>
    </source>
</evidence>
<proteinExistence type="inferred from homology"/>
<dbReference type="Gene3D" id="2.40.10.350">
    <property type="entry name" value="Rod shape-determining protein MreC, domain 2"/>
    <property type="match status" value="1"/>
</dbReference>
<dbReference type="GO" id="GO:0005886">
    <property type="term" value="C:plasma membrane"/>
    <property type="evidence" value="ECO:0007669"/>
    <property type="project" value="TreeGrafter"/>
</dbReference>
<dbReference type="Gene3D" id="2.40.10.340">
    <property type="entry name" value="Rod shape-determining protein MreC, domain 1"/>
    <property type="match status" value="1"/>
</dbReference>
<dbReference type="EMBL" id="MHKE01000017">
    <property type="protein sequence ID" value="OGY82782.1"/>
    <property type="molecule type" value="Genomic_DNA"/>
</dbReference>
<evidence type="ECO:0000313" key="8">
    <source>
        <dbReference type="EMBL" id="OGY82782.1"/>
    </source>
</evidence>
<dbReference type="STRING" id="1798543.A2898_04270"/>
<dbReference type="PANTHER" id="PTHR34138">
    <property type="entry name" value="CELL SHAPE-DETERMINING PROTEIN MREC"/>
    <property type="match status" value="1"/>
</dbReference>
<comment type="similarity">
    <text evidence="1 5">Belongs to the MreC family.</text>
</comment>
<dbReference type="InterPro" id="IPR007221">
    <property type="entry name" value="MreC"/>
</dbReference>
<gene>
    <name evidence="8" type="ORF">A2898_04270</name>
</gene>
<feature type="domain" description="Rod shape-determining protein MreC beta-barrel core" evidence="7">
    <location>
        <begin position="119"/>
        <end position="266"/>
    </location>
</feature>
<evidence type="ECO:0000259" key="7">
    <source>
        <dbReference type="Pfam" id="PF04085"/>
    </source>
</evidence>
<dbReference type="InterPro" id="IPR042175">
    <property type="entry name" value="Cell/Rod_MreC_2"/>
</dbReference>
<evidence type="ECO:0000256" key="1">
    <source>
        <dbReference type="ARBA" id="ARBA00009369"/>
    </source>
</evidence>
<comment type="function">
    <text evidence="5">Involved in formation and maintenance of cell shape.</text>
</comment>
<dbReference type="InterPro" id="IPR055342">
    <property type="entry name" value="MreC_beta-barrel_core"/>
</dbReference>
<evidence type="ECO:0000256" key="2">
    <source>
        <dbReference type="ARBA" id="ARBA00013855"/>
    </source>
</evidence>
<accession>A0A1G2B0R7</accession>
<reference evidence="8 9" key="1">
    <citation type="journal article" date="2016" name="Nat. Commun.">
        <title>Thousands of microbial genomes shed light on interconnected biogeochemical processes in an aquifer system.</title>
        <authorList>
            <person name="Anantharaman K."/>
            <person name="Brown C.T."/>
            <person name="Hug L.A."/>
            <person name="Sharon I."/>
            <person name="Castelle C.J."/>
            <person name="Probst A.J."/>
            <person name="Thomas B.C."/>
            <person name="Singh A."/>
            <person name="Wilkins M.J."/>
            <person name="Karaoz U."/>
            <person name="Brodie E.L."/>
            <person name="Williams K.H."/>
            <person name="Hubbard S.S."/>
            <person name="Banfield J.F."/>
        </authorList>
    </citation>
    <scope>NUCLEOTIDE SEQUENCE [LARGE SCALE GENOMIC DNA]</scope>
</reference>
<protein>
    <recommendedName>
        <fullName evidence="2 5">Cell shape-determining protein MreC</fullName>
    </recommendedName>
    <alternativeName>
        <fullName evidence="4 5">Cell shape protein MreC</fullName>
    </alternativeName>
</protein>
<dbReference type="AlphaFoldDB" id="A0A1G2B0R7"/>
<evidence type="ECO:0000256" key="3">
    <source>
        <dbReference type="ARBA" id="ARBA00022960"/>
    </source>
</evidence>
<dbReference type="InterPro" id="IPR042177">
    <property type="entry name" value="Cell/Rod_1"/>
</dbReference>
<dbReference type="GO" id="GO:0008360">
    <property type="term" value="P:regulation of cell shape"/>
    <property type="evidence" value="ECO:0007669"/>
    <property type="project" value="UniProtKB-KW"/>
</dbReference>
<sequence length="267" mass="29222">MKRFITSRWGLACVGIALILFLIIFNSSTFFDPARNILSYVFQPIHTIGFSIGQRVEKFTAFFASRKELVEEVNRLQNQATKLSKENVELFQQIQDLSVLRKEMDFIGEKTFDAVPAKVIGKNVFPAPPSLLVNRGASVGISSGSAVITDDGVIIGRVTDVTSTTSLISLITDPQSEFAAKVQNETLSTGILLGSHGLGLQIIRIPYDHSLLTDQRVVTAGTEEGIPPDLYVGTIESIQYTEGELFQSAVVEPAIDFENVSIVAIIR</sequence>